<reference evidence="2" key="1">
    <citation type="journal article" date="2016" name="Insect Biochem. Mol. Biol.">
        <title>Multifaceted biological insights from a draft genome sequence of the tobacco hornworm moth, Manduca sexta.</title>
        <authorList>
            <person name="Kanost M.R."/>
            <person name="Arrese E.L."/>
            <person name="Cao X."/>
            <person name="Chen Y.R."/>
            <person name="Chellapilla S."/>
            <person name="Goldsmith M.R."/>
            <person name="Grosse-Wilde E."/>
            <person name="Heckel D.G."/>
            <person name="Herndon N."/>
            <person name="Jiang H."/>
            <person name="Papanicolaou A."/>
            <person name="Qu J."/>
            <person name="Soulages J.L."/>
            <person name="Vogel H."/>
            <person name="Walters J."/>
            <person name="Waterhouse R.M."/>
            <person name="Ahn S.J."/>
            <person name="Almeida F.C."/>
            <person name="An C."/>
            <person name="Aqrawi P."/>
            <person name="Bretschneider A."/>
            <person name="Bryant W.B."/>
            <person name="Bucks S."/>
            <person name="Chao H."/>
            <person name="Chevignon G."/>
            <person name="Christen J.M."/>
            <person name="Clarke D.F."/>
            <person name="Dittmer N.T."/>
            <person name="Ferguson L.C.F."/>
            <person name="Garavelou S."/>
            <person name="Gordon K.H.J."/>
            <person name="Gunaratna R.T."/>
            <person name="Han Y."/>
            <person name="Hauser F."/>
            <person name="He Y."/>
            <person name="Heidel-Fischer H."/>
            <person name="Hirsh A."/>
            <person name="Hu Y."/>
            <person name="Jiang H."/>
            <person name="Kalra D."/>
            <person name="Klinner C."/>
            <person name="Konig C."/>
            <person name="Kovar C."/>
            <person name="Kroll A.R."/>
            <person name="Kuwar S.S."/>
            <person name="Lee S.L."/>
            <person name="Lehman R."/>
            <person name="Li K."/>
            <person name="Li Z."/>
            <person name="Liang H."/>
            <person name="Lovelace S."/>
            <person name="Lu Z."/>
            <person name="Mansfield J.H."/>
            <person name="McCulloch K.J."/>
            <person name="Mathew T."/>
            <person name="Morton B."/>
            <person name="Muzny D.M."/>
            <person name="Neunemann D."/>
            <person name="Ongeri F."/>
            <person name="Pauchet Y."/>
            <person name="Pu L.L."/>
            <person name="Pyrousis I."/>
            <person name="Rao X.J."/>
            <person name="Redding A."/>
            <person name="Roesel C."/>
            <person name="Sanchez-Gracia A."/>
            <person name="Schaack S."/>
            <person name="Shukla A."/>
            <person name="Tetreau G."/>
            <person name="Wang Y."/>
            <person name="Xiong G.H."/>
            <person name="Traut W."/>
            <person name="Walsh T.K."/>
            <person name="Worley K.C."/>
            <person name="Wu D."/>
            <person name="Wu W."/>
            <person name="Wu Y.Q."/>
            <person name="Zhang X."/>
            <person name="Zou Z."/>
            <person name="Zucker H."/>
            <person name="Briscoe A.D."/>
            <person name="Burmester T."/>
            <person name="Clem R.J."/>
            <person name="Feyereisen R."/>
            <person name="Grimmelikhuijzen C.J.P."/>
            <person name="Hamodrakas S.J."/>
            <person name="Hansson B.S."/>
            <person name="Huguet E."/>
            <person name="Jermiin L.S."/>
            <person name="Lan Q."/>
            <person name="Lehman H.K."/>
            <person name="Lorenzen M."/>
            <person name="Merzendorfer H."/>
            <person name="Michalopoulos I."/>
            <person name="Morton D.B."/>
            <person name="Muthukrishnan S."/>
            <person name="Oakeshott J.G."/>
            <person name="Palmer W."/>
            <person name="Park Y."/>
            <person name="Passarelli A.L."/>
            <person name="Rozas J."/>
            <person name="Schwartz L.M."/>
            <person name="Smith W."/>
            <person name="Southgate A."/>
            <person name="Vilcinskas A."/>
            <person name="Vogt R."/>
            <person name="Wang P."/>
            <person name="Werren J."/>
            <person name="Yu X.Q."/>
            <person name="Zhou J.J."/>
            <person name="Brown S.J."/>
            <person name="Scherer S.E."/>
            <person name="Richards S."/>
            <person name="Blissard G.W."/>
        </authorList>
    </citation>
    <scope>NUCLEOTIDE SEQUENCE</scope>
</reference>
<dbReference type="InterPro" id="IPR010562">
    <property type="entry name" value="Haemolymph_juvenile_hormone-bd"/>
</dbReference>
<keyword evidence="1" id="KW-0732">Signal</keyword>
<proteinExistence type="predicted"/>
<sequence length="275" mass="30811">MKLLWFAFVVLCAQARADLDANQQGESDVNFHLGSSVLNFNLVAPEHEVTAEDEQLIQELSTREQRSFIADLIKNTLESFRPIVINGNDDIPPLDPFQIDTIGPLYYMVTGVRATAQVNDFRVEGLRWYIVDRVTFNAFRLTLGVHVTIPWITVTGSYNTHAAVLLINHRASGNFRVFINRIDVGVDMRLGTNLIGGHLKLRELDIKIDIHDTFIQITGMTGSSLLNNFISSTVNSLTQDVIQNEMANVSAMLSEELFDSINEILKDYTLADILG</sequence>
<dbReference type="EMBL" id="JH668427">
    <property type="protein sequence ID" value="KAG6452667.1"/>
    <property type="molecule type" value="Genomic_DNA"/>
</dbReference>
<evidence type="ECO:0000313" key="2">
    <source>
        <dbReference type="EMBL" id="KAG6452667.1"/>
    </source>
</evidence>
<feature type="chain" id="PRO_5038276466" evidence="1">
    <location>
        <begin position="18"/>
        <end position="275"/>
    </location>
</feature>
<dbReference type="Pfam" id="PF06585">
    <property type="entry name" value="JHBP"/>
    <property type="match status" value="1"/>
</dbReference>
<dbReference type="PANTHER" id="PTHR11008:SF9">
    <property type="entry name" value="PROTEIN TAKEOUT-LIKE PROTEIN"/>
    <property type="match status" value="1"/>
</dbReference>
<keyword evidence="3" id="KW-1185">Reference proteome</keyword>
<dbReference type="Proteomes" id="UP000791440">
    <property type="component" value="Unassembled WGS sequence"/>
</dbReference>
<organism evidence="2 3">
    <name type="scientific">Manduca sexta</name>
    <name type="common">Tobacco hawkmoth</name>
    <name type="synonym">Tobacco hornworm</name>
    <dbReference type="NCBI Taxonomy" id="7130"/>
    <lineage>
        <taxon>Eukaryota</taxon>
        <taxon>Metazoa</taxon>
        <taxon>Ecdysozoa</taxon>
        <taxon>Arthropoda</taxon>
        <taxon>Hexapoda</taxon>
        <taxon>Insecta</taxon>
        <taxon>Pterygota</taxon>
        <taxon>Neoptera</taxon>
        <taxon>Endopterygota</taxon>
        <taxon>Lepidoptera</taxon>
        <taxon>Glossata</taxon>
        <taxon>Ditrysia</taxon>
        <taxon>Bombycoidea</taxon>
        <taxon>Sphingidae</taxon>
        <taxon>Sphinginae</taxon>
        <taxon>Sphingini</taxon>
        <taxon>Manduca</taxon>
    </lineage>
</organism>
<evidence type="ECO:0000256" key="1">
    <source>
        <dbReference type="SAM" id="SignalP"/>
    </source>
</evidence>
<accession>A0A921Z771</accession>
<comment type="caution">
    <text evidence="2">The sequence shown here is derived from an EMBL/GenBank/DDBJ whole genome shotgun (WGS) entry which is preliminary data.</text>
</comment>
<dbReference type="GO" id="GO:0008289">
    <property type="term" value="F:lipid binding"/>
    <property type="evidence" value="ECO:0007669"/>
    <property type="project" value="InterPro"/>
</dbReference>
<gene>
    <name evidence="2" type="ORF">O3G_MSEX007699</name>
</gene>
<dbReference type="AlphaFoldDB" id="A0A921Z771"/>
<dbReference type="SUPFAM" id="SSF55394">
    <property type="entry name" value="Bactericidal permeability-increasing protein, BPI"/>
    <property type="match status" value="1"/>
</dbReference>
<dbReference type="PANTHER" id="PTHR11008">
    <property type="entry name" value="PROTEIN TAKEOUT-LIKE PROTEIN"/>
    <property type="match status" value="1"/>
</dbReference>
<protein>
    <submittedName>
        <fullName evidence="2">Uncharacterized protein</fullName>
    </submittedName>
</protein>
<dbReference type="Gene3D" id="3.15.10.30">
    <property type="entry name" value="Haemolymph juvenile hormone binding protein"/>
    <property type="match status" value="1"/>
</dbReference>
<dbReference type="InterPro" id="IPR017943">
    <property type="entry name" value="Bactericidal_perm-incr_a/b_dom"/>
</dbReference>
<dbReference type="SMART" id="SM00700">
    <property type="entry name" value="JHBP"/>
    <property type="match status" value="1"/>
</dbReference>
<feature type="signal peptide" evidence="1">
    <location>
        <begin position="1"/>
        <end position="17"/>
    </location>
</feature>
<name>A0A921Z771_MANSE</name>
<reference evidence="2" key="2">
    <citation type="submission" date="2020-12" db="EMBL/GenBank/DDBJ databases">
        <authorList>
            <person name="Kanost M."/>
        </authorList>
    </citation>
    <scope>NUCLEOTIDE SEQUENCE</scope>
</reference>
<dbReference type="InterPro" id="IPR038606">
    <property type="entry name" value="To_sf"/>
</dbReference>
<evidence type="ECO:0000313" key="3">
    <source>
        <dbReference type="Proteomes" id="UP000791440"/>
    </source>
</evidence>
<dbReference type="OrthoDB" id="6370791at2759"/>
<dbReference type="EMBL" id="JH668427">
    <property type="protein sequence ID" value="KAG6452668.1"/>
    <property type="molecule type" value="Genomic_DNA"/>
</dbReference>